<dbReference type="InterPro" id="IPR035919">
    <property type="entry name" value="EAL_sf"/>
</dbReference>
<evidence type="ECO:0000256" key="11">
    <source>
        <dbReference type="SAM" id="Phobius"/>
    </source>
</evidence>
<comment type="subcellular location">
    <subcellularLocation>
        <location evidence="1">Cell membrane</location>
        <topology evidence="1">Multi-pass membrane protein</topology>
    </subcellularLocation>
</comment>
<keyword evidence="8 11" id="KW-0472">Membrane</keyword>
<feature type="transmembrane region" description="Helical" evidence="11">
    <location>
        <begin position="6"/>
        <end position="30"/>
    </location>
</feature>
<feature type="transmembrane region" description="Helical" evidence="11">
    <location>
        <begin position="239"/>
        <end position="261"/>
    </location>
</feature>
<comment type="caution">
    <text evidence="13">The sequence shown here is derived from an EMBL/GenBank/DDBJ whole genome shotgun (WGS) entry which is preliminary data.</text>
</comment>
<organism evidence="13 14">
    <name type="scientific">Siculibacillus lacustris</name>
    <dbReference type="NCBI Taxonomy" id="1549641"/>
    <lineage>
        <taxon>Bacteria</taxon>
        <taxon>Pseudomonadati</taxon>
        <taxon>Pseudomonadota</taxon>
        <taxon>Alphaproteobacteria</taxon>
        <taxon>Hyphomicrobiales</taxon>
        <taxon>Ancalomicrobiaceae</taxon>
        <taxon>Siculibacillus</taxon>
    </lineage>
</organism>
<evidence type="ECO:0000256" key="9">
    <source>
        <dbReference type="ARBA" id="ARBA00034290"/>
    </source>
</evidence>
<dbReference type="EC" id="3.1.4.52" evidence="2"/>
<evidence type="ECO:0000256" key="5">
    <source>
        <dbReference type="ARBA" id="ARBA00022692"/>
    </source>
</evidence>
<dbReference type="Pfam" id="PF12792">
    <property type="entry name" value="CSS-motif"/>
    <property type="match status" value="1"/>
</dbReference>
<comment type="catalytic activity">
    <reaction evidence="9">
        <text>3',3'-c-di-GMP + H2O = 5'-phosphoguanylyl(3'-&gt;5')guanosine + H(+)</text>
        <dbReference type="Rhea" id="RHEA:24902"/>
        <dbReference type="ChEBI" id="CHEBI:15377"/>
        <dbReference type="ChEBI" id="CHEBI:15378"/>
        <dbReference type="ChEBI" id="CHEBI:58754"/>
        <dbReference type="ChEBI" id="CHEBI:58805"/>
        <dbReference type="EC" id="3.1.4.52"/>
    </reaction>
</comment>
<dbReference type="AlphaFoldDB" id="A0A4V2KTX6"/>
<feature type="domain" description="EAL" evidence="12">
    <location>
        <begin position="264"/>
        <end position="517"/>
    </location>
</feature>
<keyword evidence="7 11" id="KW-1133">Transmembrane helix</keyword>
<dbReference type="Gene3D" id="3.20.20.450">
    <property type="entry name" value="EAL domain"/>
    <property type="match status" value="1"/>
</dbReference>
<dbReference type="InterPro" id="IPR001633">
    <property type="entry name" value="EAL_dom"/>
</dbReference>
<evidence type="ECO:0000256" key="1">
    <source>
        <dbReference type="ARBA" id="ARBA00004651"/>
    </source>
</evidence>
<evidence type="ECO:0000256" key="8">
    <source>
        <dbReference type="ARBA" id="ARBA00023136"/>
    </source>
</evidence>
<evidence type="ECO:0000259" key="12">
    <source>
        <dbReference type="PROSITE" id="PS50883"/>
    </source>
</evidence>
<keyword evidence="3" id="KW-1003">Cell membrane</keyword>
<keyword evidence="14" id="KW-1185">Reference proteome</keyword>
<evidence type="ECO:0000256" key="10">
    <source>
        <dbReference type="SAM" id="MobiDB-lite"/>
    </source>
</evidence>
<dbReference type="InterPro" id="IPR024744">
    <property type="entry name" value="CSS-motif_dom"/>
</dbReference>
<evidence type="ECO:0000256" key="7">
    <source>
        <dbReference type="ARBA" id="ARBA00022989"/>
    </source>
</evidence>
<keyword evidence="6" id="KW-0378">Hydrolase</keyword>
<name>A0A4V2KTX6_9HYPH</name>
<evidence type="ECO:0000256" key="4">
    <source>
        <dbReference type="ARBA" id="ARBA00022636"/>
    </source>
</evidence>
<accession>A0A4V2KTX6</accession>
<evidence type="ECO:0000313" key="14">
    <source>
        <dbReference type="Proteomes" id="UP000292781"/>
    </source>
</evidence>
<dbReference type="PANTHER" id="PTHR33121:SF79">
    <property type="entry name" value="CYCLIC DI-GMP PHOSPHODIESTERASE PDED-RELATED"/>
    <property type="match status" value="1"/>
</dbReference>
<evidence type="ECO:0000256" key="3">
    <source>
        <dbReference type="ARBA" id="ARBA00022475"/>
    </source>
</evidence>
<dbReference type="SUPFAM" id="SSF141868">
    <property type="entry name" value="EAL domain-like"/>
    <property type="match status" value="1"/>
</dbReference>
<dbReference type="RefSeq" id="WP_131307972.1">
    <property type="nucleotide sequence ID" value="NZ_SJFN01000009.1"/>
</dbReference>
<dbReference type="EMBL" id="SJFN01000009">
    <property type="protein sequence ID" value="TBW39050.1"/>
    <property type="molecule type" value="Genomic_DNA"/>
</dbReference>
<dbReference type="PANTHER" id="PTHR33121">
    <property type="entry name" value="CYCLIC DI-GMP PHOSPHODIESTERASE PDEF"/>
    <property type="match status" value="1"/>
</dbReference>
<reference evidence="13 14" key="1">
    <citation type="submission" date="2019-02" db="EMBL/GenBank/DDBJ databases">
        <title>Siculibacillus lacustris gen. nov., sp. nov., a new rosette-forming bacterium isolated from a freshwater crater lake (Lake St. Ana, Romania).</title>
        <authorList>
            <person name="Felfoldi T."/>
            <person name="Marton Z."/>
            <person name="Szabo A."/>
            <person name="Mentes A."/>
            <person name="Boka K."/>
            <person name="Marialigeti K."/>
            <person name="Mathe I."/>
            <person name="Koncz M."/>
            <person name="Schumann P."/>
            <person name="Toth E."/>
        </authorList>
    </citation>
    <scope>NUCLEOTIDE SEQUENCE [LARGE SCALE GENOMIC DNA]</scope>
    <source>
        <strain evidence="13 14">SA-279</strain>
    </source>
</reference>
<dbReference type="Pfam" id="PF00563">
    <property type="entry name" value="EAL"/>
    <property type="match status" value="1"/>
</dbReference>
<dbReference type="GO" id="GO:0005886">
    <property type="term" value="C:plasma membrane"/>
    <property type="evidence" value="ECO:0007669"/>
    <property type="project" value="UniProtKB-SubCell"/>
</dbReference>
<gene>
    <name evidence="13" type="ORF">EYW49_07930</name>
</gene>
<keyword evidence="4" id="KW-0973">c-di-GMP</keyword>
<evidence type="ECO:0000256" key="6">
    <source>
        <dbReference type="ARBA" id="ARBA00022801"/>
    </source>
</evidence>
<dbReference type="SMART" id="SM00052">
    <property type="entry name" value="EAL"/>
    <property type="match status" value="1"/>
</dbReference>
<proteinExistence type="predicted"/>
<evidence type="ECO:0000313" key="13">
    <source>
        <dbReference type="EMBL" id="TBW39050.1"/>
    </source>
</evidence>
<sequence>MRKRNTHLALAIVMVVLIGAAPLLVGRAILQGFAEKVGRADLRSLATRQLERAEAALAETVTVLRTADRAGLTACSPNELGLLGEAAAKSRHLRRIGLVDRDGYAMCFDPPTSVRRGAMLILADKSAQVTVSMLDQDTVVDGRPSGGTAVVAWRTASGNRLVGELTASVLDLDGGADYLRGARAVTVTLDGGHVWSSQGRRPAGDEVVTSEIRSALFPVSVTVESSLTALRALVQPLEITLAIGSLASMVVLFAIAVWIFWKPSSEVDDELSIALQRQEFVPYFQPVMNIDTGRIEGCEMLVRWIRADGSMVSPGAFMSYCETSGHVFEMTRQLMRRSVADLGRLYTDNRELKLSINLFAGHFADRRIVEDIIAIFENGPIAYDQLVFEVTERYPLGDIVQARRIIAEMHALGCRVALDDTGTGHGGLAYIQQLGIDIVKIDKMFVDAMGTDLGASTIVDVLVELANSLGMGVVAEGVETQEQLERLREKGVTSAQGYVFAPALPAKLFIDLAENILHPRHPEAAPTDGAEPSDLDAAA</sequence>
<dbReference type="OrthoDB" id="9814202at2"/>
<feature type="region of interest" description="Disordered" evidence="10">
    <location>
        <begin position="520"/>
        <end position="539"/>
    </location>
</feature>
<dbReference type="CDD" id="cd01948">
    <property type="entry name" value="EAL"/>
    <property type="match status" value="1"/>
</dbReference>
<dbReference type="PROSITE" id="PS50883">
    <property type="entry name" value="EAL"/>
    <property type="match status" value="1"/>
</dbReference>
<protein>
    <recommendedName>
        <fullName evidence="2">cyclic-guanylate-specific phosphodiesterase</fullName>
        <ecNumber evidence="2">3.1.4.52</ecNumber>
    </recommendedName>
</protein>
<keyword evidence="5 11" id="KW-0812">Transmembrane</keyword>
<dbReference type="InterPro" id="IPR050706">
    <property type="entry name" value="Cyclic-di-GMP_PDE-like"/>
</dbReference>
<dbReference type="GO" id="GO:0071111">
    <property type="term" value="F:cyclic-guanylate-specific phosphodiesterase activity"/>
    <property type="evidence" value="ECO:0007669"/>
    <property type="project" value="UniProtKB-EC"/>
</dbReference>
<dbReference type="Proteomes" id="UP000292781">
    <property type="component" value="Unassembled WGS sequence"/>
</dbReference>
<evidence type="ECO:0000256" key="2">
    <source>
        <dbReference type="ARBA" id="ARBA00012282"/>
    </source>
</evidence>